<dbReference type="EMBL" id="LT960614">
    <property type="protein sequence ID" value="SON56674.1"/>
    <property type="molecule type" value="Genomic_DNA"/>
</dbReference>
<evidence type="ECO:0000256" key="2">
    <source>
        <dbReference type="ARBA" id="ARBA00022898"/>
    </source>
</evidence>
<dbReference type="InterPro" id="IPR000277">
    <property type="entry name" value="Cys/Met-Metab_PyrdxlP-dep_enz"/>
</dbReference>
<name>A0A2C9D8L6_9HYPH</name>
<dbReference type="EC" id="4.4.1.11" evidence="5"/>
<gene>
    <name evidence="5" type="primary">mdeA_2</name>
    <name evidence="5" type="ORF">HDIA_3133</name>
</gene>
<proteinExistence type="inferred from homology"/>
<dbReference type="FunFam" id="3.40.640.10:FF:000046">
    <property type="entry name" value="Cystathionine gamma-lyase"/>
    <property type="match status" value="1"/>
</dbReference>
<protein>
    <submittedName>
        <fullName evidence="5">Methionine gamma-lyase</fullName>
        <ecNumber evidence="5">4.4.1.11</ecNumber>
    </submittedName>
</protein>
<dbReference type="GO" id="GO:0019346">
    <property type="term" value="P:transsulfuration"/>
    <property type="evidence" value="ECO:0007669"/>
    <property type="project" value="InterPro"/>
</dbReference>
<dbReference type="OrthoDB" id="9790858at2"/>
<dbReference type="GO" id="GO:0030170">
    <property type="term" value="F:pyridoxal phosphate binding"/>
    <property type="evidence" value="ECO:0007669"/>
    <property type="project" value="InterPro"/>
</dbReference>
<dbReference type="Proteomes" id="UP000223606">
    <property type="component" value="Chromosome 1"/>
</dbReference>
<dbReference type="KEGG" id="hdi:HDIA_3133"/>
<dbReference type="PANTHER" id="PTHR11808">
    <property type="entry name" value="TRANS-SULFURATION ENZYME FAMILY MEMBER"/>
    <property type="match status" value="1"/>
</dbReference>
<dbReference type="GO" id="GO:0018826">
    <property type="term" value="F:methionine gamma-lyase activity"/>
    <property type="evidence" value="ECO:0007669"/>
    <property type="project" value="UniProtKB-EC"/>
</dbReference>
<keyword evidence="2 3" id="KW-0663">Pyridoxal phosphate</keyword>
<dbReference type="InterPro" id="IPR015421">
    <property type="entry name" value="PyrdxlP-dep_Trfase_major"/>
</dbReference>
<dbReference type="GO" id="GO:0005737">
    <property type="term" value="C:cytoplasm"/>
    <property type="evidence" value="ECO:0007669"/>
    <property type="project" value="TreeGrafter"/>
</dbReference>
<dbReference type="CDD" id="cd00614">
    <property type="entry name" value="CGS_like"/>
    <property type="match status" value="1"/>
</dbReference>
<dbReference type="Gene3D" id="3.40.640.10">
    <property type="entry name" value="Type I PLP-dependent aspartate aminotransferase-like (Major domain)"/>
    <property type="match status" value="1"/>
</dbReference>
<dbReference type="Pfam" id="PF01053">
    <property type="entry name" value="Cys_Met_Meta_PP"/>
    <property type="match status" value="1"/>
</dbReference>
<dbReference type="SUPFAM" id="SSF53383">
    <property type="entry name" value="PLP-dependent transferases"/>
    <property type="match status" value="1"/>
</dbReference>
<dbReference type="PIRSF" id="PIRSF001434">
    <property type="entry name" value="CGS"/>
    <property type="match status" value="1"/>
</dbReference>
<evidence type="ECO:0000256" key="4">
    <source>
        <dbReference type="RuleBase" id="RU362118"/>
    </source>
</evidence>
<reference evidence="6" key="1">
    <citation type="submission" date="2017-09" db="EMBL/GenBank/DDBJ databases">
        <title>Genome sequence of Nannocystis excedens DSM 71.</title>
        <authorList>
            <person name="Blom J."/>
        </authorList>
    </citation>
    <scope>NUCLEOTIDE SEQUENCE [LARGE SCALE GENOMIC DNA]</scope>
    <source>
        <strain evidence="6">type strain: E19</strain>
    </source>
</reference>
<dbReference type="AlphaFoldDB" id="A0A2C9D8L6"/>
<dbReference type="PANTHER" id="PTHR11808:SF80">
    <property type="entry name" value="CYSTATHIONINE GAMMA-LYASE"/>
    <property type="match status" value="1"/>
</dbReference>
<dbReference type="Gene3D" id="3.90.1150.10">
    <property type="entry name" value="Aspartate Aminotransferase, domain 1"/>
    <property type="match status" value="1"/>
</dbReference>
<feature type="modified residue" description="N6-(pyridoxal phosphate)lysine" evidence="3">
    <location>
        <position position="213"/>
    </location>
</feature>
<comment type="similarity">
    <text evidence="4">Belongs to the trans-sulfuration enzymes family.</text>
</comment>
<keyword evidence="6" id="KW-1185">Reference proteome</keyword>
<comment type="cofactor">
    <cofactor evidence="1 4">
        <name>pyridoxal 5'-phosphate</name>
        <dbReference type="ChEBI" id="CHEBI:597326"/>
    </cofactor>
</comment>
<evidence type="ECO:0000313" key="5">
    <source>
        <dbReference type="EMBL" id="SON56674.1"/>
    </source>
</evidence>
<dbReference type="InterPro" id="IPR015424">
    <property type="entry name" value="PyrdxlP-dep_Trfase"/>
</dbReference>
<keyword evidence="5" id="KW-0456">Lyase</keyword>
<sequence>MNKPVTLRDEELIAHSAGLLAPLAPMPHDAVSPPIFQTSLFTFERYSDLADVFAGRTQRYIYSRGDNPTVHELEALVAALEGAEAGRGFSSGTAAIAASIVPFVEAGDRIVAVENLYSDAFRFMEKILRKFGVIIDYVDGTDAGAVIEALPDAKIVYLESPTSMVFSVQDIGPIAEAAQKHGVISIIDNSWATPLYQKPISHGVDLVVHAASKYLGGHSDTVAGVVVGSKALVDRINHESYHYLGGKLSPFEAWLILRGMRTLPMRLERHMQAGLFLGEHLQNHPEVERVRHPAFVPHPGNATLSGYGGIFAFDVSDAIDVPRFVDSLHHIRIGVSWGGPESLVVPALAALELSPTTNSFRRFGVSPRTVRLAAGHEAPELLAADIDQALAAARK</sequence>
<evidence type="ECO:0000256" key="1">
    <source>
        <dbReference type="ARBA" id="ARBA00001933"/>
    </source>
</evidence>
<dbReference type="NCBIfam" id="NF004627">
    <property type="entry name" value="PRK05968.1"/>
    <property type="match status" value="1"/>
</dbReference>
<accession>A0A2C9D8L6</accession>
<dbReference type="RefSeq" id="WP_099557024.1">
    <property type="nucleotide sequence ID" value="NZ_LT960614.1"/>
</dbReference>
<evidence type="ECO:0000313" key="6">
    <source>
        <dbReference type="Proteomes" id="UP000223606"/>
    </source>
</evidence>
<evidence type="ECO:0000256" key="3">
    <source>
        <dbReference type="PIRSR" id="PIRSR001434-2"/>
    </source>
</evidence>
<organism evidence="5 6">
    <name type="scientific">Hartmannibacter diazotrophicus</name>
    <dbReference type="NCBI Taxonomy" id="1482074"/>
    <lineage>
        <taxon>Bacteria</taxon>
        <taxon>Pseudomonadati</taxon>
        <taxon>Pseudomonadota</taxon>
        <taxon>Alphaproteobacteria</taxon>
        <taxon>Hyphomicrobiales</taxon>
        <taxon>Pleomorphomonadaceae</taxon>
        <taxon>Hartmannibacter</taxon>
    </lineage>
</organism>
<dbReference type="InterPro" id="IPR015422">
    <property type="entry name" value="PyrdxlP-dep_Trfase_small"/>
</dbReference>